<dbReference type="OrthoDB" id="9804259at2"/>
<evidence type="ECO:0000256" key="6">
    <source>
        <dbReference type="ARBA" id="ARBA00022840"/>
    </source>
</evidence>
<evidence type="ECO:0000256" key="9">
    <source>
        <dbReference type="SAM" id="Phobius"/>
    </source>
</evidence>
<name>A0A109BJW4_HYPSL</name>
<evidence type="ECO:0000313" key="12">
    <source>
        <dbReference type="EMBL" id="KWT69332.1"/>
    </source>
</evidence>
<dbReference type="EMBL" id="LMTR01000045">
    <property type="protein sequence ID" value="KWT69332.1"/>
    <property type="molecule type" value="Genomic_DNA"/>
</dbReference>
<dbReference type="InterPro" id="IPR017871">
    <property type="entry name" value="ABC_transporter-like_CS"/>
</dbReference>
<evidence type="ECO:0000256" key="4">
    <source>
        <dbReference type="ARBA" id="ARBA00022692"/>
    </source>
</evidence>
<evidence type="ECO:0008006" key="14">
    <source>
        <dbReference type="Google" id="ProtNLM"/>
    </source>
</evidence>
<protein>
    <recommendedName>
        <fullName evidence="14">Lipid A export ATP-binding/permease protein MsbA</fullName>
    </recommendedName>
</protein>
<feature type="transmembrane region" description="Helical" evidence="9">
    <location>
        <begin position="264"/>
        <end position="285"/>
    </location>
</feature>
<dbReference type="Proteomes" id="UP000059074">
    <property type="component" value="Unassembled WGS sequence"/>
</dbReference>
<dbReference type="InterPro" id="IPR027417">
    <property type="entry name" value="P-loop_NTPase"/>
</dbReference>
<dbReference type="GO" id="GO:0005524">
    <property type="term" value="F:ATP binding"/>
    <property type="evidence" value="ECO:0007669"/>
    <property type="project" value="UniProtKB-KW"/>
</dbReference>
<dbReference type="SUPFAM" id="SSF90123">
    <property type="entry name" value="ABC transporter transmembrane region"/>
    <property type="match status" value="1"/>
</dbReference>
<evidence type="ECO:0000313" key="13">
    <source>
        <dbReference type="Proteomes" id="UP000059074"/>
    </source>
</evidence>
<dbReference type="AlphaFoldDB" id="A0A109BJW4"/>
<dbReference type="PROSITE" id="PS00211">
    <property type="entry name" value="ABC_TRANSPORTER_1"/>
    <property type="match status" value="1"/>
</dbReference>
<dbReference type="InterPro" id="IPR003439">
    <property type="entry name" value="ABC_transporter-like_ATP-bd"/>
</dbReference>
<organism evidence="12 13">
    <name type="scientific">Hyphomicrobium sulfonivorans</name>
    <dbReference type="NCBI Taxonomy" id="121290"/>
    <lineage>
        <taxon>Bacteria</taxon>
        <taxon>Pseudomonadati</taxon>
        <taxon>Pseudomonadota</taxon>
        <taxon>Alphaproteobacteria</taxon>
        <taxon>Hyphomicrobiales</taxon>
        <taxon>Hyphomicrobiaceae</taxon>
        <taxon>Hyphomicrobium</taxon>
    </lineage>
</organism>
<dbReference type="SUPFAM" id="SSF52540">
    <property type="entry name" value="P-loop containing nucleoside triphosphate hydrolases"/>
    <property type="match status" value="1"/>
</dbReference>
<dbReference type="PROSITE" id="PS50893">
    <property type="entry name" value="ABC_TRANSPORTER_2"/>
    <property type="match status" value="1"/>
</dbReference>
<sequence length="609" mass="65384">MASVAPAPPKPASKNLSLDAQKRGLLKRFTREWIAPRWRQLVVAFVLTALLAAITGAYPMIIKASFDMLMAEETGSLGIVLGAIIGATMLRSMLLYLQTVQTNRVVMRMTTDMQRVGFAHLMTSDFGRLSRETPGRLVSKLTNDIGFVQTAVQAALNTAVRDALMIVALVASMIYLDWMMSLIVLCVYPIAALPVANLSQKLRRVAKQTQNELGDMTSLLTEKLSSARLIKSYQLENYASDQLNKSFEHVFKLKMKAVINRARIDPLLEALGGLAIAGVIALAYWRIANGISTVGDFMGFITALLMASQPIRALGTLSGRINEGLAAAESYYELVDEKPTIVDKADAKPLAISKAAISFRNVGFGYAGSGAQAVSNFTLDIPGGATVALVGRSGAGKSTVLNLVPRLFDVETGAIAIDGHDIRDVTLQSLRNGISIVSQDVTLFDDTIAANIALGRLGAGMGDIAEAAKAAAAHEFILAQPDGYATEIGDRGLRLSGGQRQRLALARAILKNAPILLLDEATSALDTESERLVQEALARFTRNRTTLVIAHRLSTVQNADIICVMDDGQIVETGTHMELLGLDGHYARLVRSQALVATPADAESVREPV</sequence>
<comment type="caution">
    <text evidence="12">The sequence shown here is derived from an EMBL/GenBank/DDBJ whole genome shotgun (WGS) entry which is preliminary data.</text>
</comment>
<keyword evidence="8 9" id="KW-0472">Membrane</keyword>
<dbReference type="Gene3D" id="3.40.50.300">
    <property type="entry name" value="P-loop containing nucleotide triphosphate hydrolases"/>
    <property type="match status" value="1"/>
</dbReference>
<dbReference type="PANTHER" id="PTHR43394:SF1">
    <property type="entry name" value="ATP-BINDING CASSETTE SUB-FAMILY B MEMBER 10, MITOCHONDRIAL"/>
    <property type="match status" value="1"/>
</dbReference>
<dbReference type="GO" id="GO:0005886">
    <property type="term" value="C:plasma membrane"/>
    <property type="evidence" value="ECO:0007669"/>
    <property type="project" value="UniProtKB-SubCell"/>
</dbReference>
<dbReference type="RefSeq" id="WP_068460991.1">
    <property type="nucleotide sequence ID" value="NZ_LMTR01000045.1"/>
</dbReference>
<dbReference type="STRING" id="121290.APY04_1415"/>
<evidence type="ECO:0000256" key="3">
    <source>
        <dbReference type="ARBA" id="ARBA00022448"/>
    </source>
</evidence>
<evidence type="ECO:0000259" key="10">
    <source>
        <dbReference type="PROSITE" id="PS50893"/>
    </source>
</evidence>
<keyword evidence="3" id="KW-0813">Transport</keyword>
<dbReference type="InterPro" id="IPR036640">
    <property type="entry name" value="ABC1_TM_sf"/>
</dbReference>
<dbReference type="FunFam" id="3.40.50.300:FF:000287">
    <property type="entry name" value="Multidrug ABC transporter ATP-binding protein"/>
    <property type="match status" value="1"/>
</dbReference>
<keyword evidence="5" id="KW-0547">Nucleotide-binding</keyword>
<feature type="transmembrane region" description="Helical" evidence="9">
    <location>
        <begin position="41"/>
        <end position="62"/>
    </location>
</feature>
<proteinExistence type="inferred from homology"/>
<keyword evidence="6" id="KW-0067">ATP-binding</keyword>
<feature type="transmembrane region" description="Helical" evidence="9">
    <location>
        <begin position="182"/>
        <end position="199"/>
    </location>
</feature>
<evidence type="ECO:0000256" key="8">
    <source>
        <dbReference type="ARBA" id="ARBA00023136"/>
    </source>
</evidence>
<feature type="domain" description="ABC transmembrane type-1" evidence="11">
    <location>
        <begin position="42"/>
        <end position="323"/>
    </location>
</feature>
<evidence type="ECO:0000256" key="2">
    <source>
        <dbReference type="ARBA" id="ARBA00005417"/>
    </source>
</evidence>
<dbReference type="InterPro" id="IPR011527">
    <property type="entry name" value="ABC1_TM_dom"/>
</dbReference>
<dbReference type="GO" id="GO:0016887">
    <property type="term" value="F:ATP hydrolysis activity"/>
    <property type="evidence" value="ECO:0007669"/>
    <property type="project" value="InterPro"/>
</dbReference>
<gene>
    <name evidence="12" type="ORF">APY04_1415</name>
</gene>
<keyword evidence="7 9" id="KW-1133">Transmembrane helix</keyword>
<dbReference type="Gene3D" id="1.20.1560.10">
    <property type="entry name" value="ABC transporter type 1, transmembrane domain"/>
    <property type="match status" value="1"/>
</dbReference>
<dbReference type="Pfam" id="PF00005">
    <property type="entry name" value="ABC_tran"/>
    <property type="match status" value="1"/>
</dbReference>
<dbReference type="PATRIC" id="fig|121290.4.peg.2651"/>
<dbReference type="PROSITE" id="PS50929">
    <property type="entry name" value="ABC_TM1F"/>
    <property type="match status" value="1"/>
</dbReference>
<evidence type="ECO:0000256" key="7">
    <source>
        <dbReference type="ARBA" id="ARBA00022989"/>
    </source>
</evidence>
<dbReference type="InterPro" id="IPR039421">
    <property type="entry name" value="Type_1_exporter"/>
</dbReference>
<feature type="domain" description="ABC transporter" evidence="10">
    <location>
        <begin position="357"/>
        <end position="592"/>
    </location>
</feature>
<evidence type="ECO:0000259" key="11">
    <source>
        <dbReference type="PROSITE" id="PS50929"/>
    </source>
</evidence>
<feature type="transmembrane region" description="Helical" evidence="9">
    <location>
        <begin position="159"/>
        <end position="176"/>
    </location>
</feature>
<dbReference type="CDD" id="cd18552">
    <property type="entry name" value="ABC_6TM_MsbA_like"/>
    <property type="match status" value="1"/>
</dbReference>
<accession>A0A109BJW4</accession>
<evidence type="ECO:0000256" key="5">
    <source>
        <dbReference type="ARBA" id="ARBA00022741"/>
    </source>
</evidence>
<dbReference type="SMART" id="SM00382">
    <property type="entry name" value="AAA"/>
    <property type="match status" value="1"/>
</dbReference>
<comment type="subcellular location">
    <subcellularLocation>
        <location evidence="1">Cell membrane</location>
        <topology evidence="1">Multi-pass membrane protein</topology>
    </subcellularLocation>
</comment>
<dbReference type="Pfam" id="PF00664">
    <property type="entry name" value="ABC_membrane"/>
    <property type="match status" value="1"/>
</dbReference>
<feature type="transmembrane region" description="Helical" evidence="9">
    <location>
        <begin position="74"/>
        <end position="97"/>
    </location>
</feature>
<dbReference type="InterPro" id="IPR003593">
    <property type="entry name" value="AAA+_ATPase"/>
</dbReference>
<keyword evidence="4 9" id="KW-0812">Transmembrane</keyword>
<evidence type="ECO:0000256" key="1">
    <source>
        <dbReference type="ARBA" id="ARBA00004651"/>
    </source>
</evidence>
<comment type="similarity">
    <text evidence="2">Belongs to the ABC transporter superfamily.</text>
</comment>
<dbReference type="PANTHER" id="PTHR43394">
    <property type="entry name" value="ATP-DEPENDENT PERMEASE MDL1, MITOCHONDRIAL"/>
    <property type="match status" value="1"/>
</dbReference>
<reference evidence="12 13" key="1">
    <citation type="submission" date="2015-10" db="EMBL/GenBank/DDBJ databases">
        <title>Transcriptomic analysis of a linuron degrading triple-species bacterial consortium.</title>
        <authorList>
            <person name="Albers P."/>
        </authorList>
    </citation>
    <scope>NUCLEOTIDE SEQUENCE [LARGE SCALE GENOMIC DNA]</scope>
    <source>
        <strain evidence="12 13">WDL6</strain>
    </source>
</reference>
<dbReference type="GO" id="GO:0015421">
    <property type="term" value="F:ABC-type oligopeptide transporter activity"/>
    <property type="evidence" value="ECO:0007669"/>
    <property type="project" value="TreeGrafter"/>
</dbReference>
<keyword evidence="13" id="KW-1185">Reference proteome</keyword>